<keyword evidence="4" id="KW-1185">Reference proteome</keyword>
<dbReference type="InterPro" id="IPR020904">
    <property type="entry name" value="Sc_DH/Rdtase_CS"/>
</dbReference>
<dbReference type="NCBIfam" id="NF009389">
    <property type="entry name" value="PRK12748.1"/>
    <property type="match status" value="1"/>
</dbReference>
<evidence type="ECO:0000313" key="4">
    <source>
        <dbReference type="Proteomes" id="UP000448867"/>
    </source>
</evidence>
<accession>A0A7X2M0L9</accession>
<name>A0A7X2M0L9_9BACI</name>
<dbReference type="PANTHER" id="PTHR48107:SF7">
    <property type="entry name" value="RE15974P"/>
    <property type="match status" value="1"/>
</dbReference>
<dbReference type="PROSITE" id="PS00061">
    <property type="entry name" value="ADH_SHORT"/>
    <property type="match status" value="1"/>
</dbReference>
<gene>
    <name evidence="3" type="ORF">GJU40_19625</name>
</gene>
<dbReference type="PRINTS" id="PR00080">
    <property type="entry name" value="SDRFAMILY"/>
</dbReference>
<comment type="caution">
    <text evidence="3">The sequence shown here is derived from an EMBL/GenBank/DDBJ whole genome shotgun (WGS) entry which is preliminary data.</text>
</comment>
<proteinExistence type="inferred from homology"/>
<organism evidence="3 4">
    <name type="scientific">Metabacillus lacus</name>
    <dbReference type="NCBI Taxonomy" id="1983721"/>
    <lineage>
        <taxon>Bacteria</taxon>
        <taxon>Bacillati</taxon>
        <taxon>Bacillota</taxon>
        <taxon>Bacilli</taxon>
        <taxon>Bacillales</taxon>
        <taxon>Bacillaceae</taxon>
        <taxon>Metabacillus</taxon>
    </lineage>
</organism>
<evidence type="ECO:0000256" key="1">
    <source>
        <dbReference type="ARBA" id="ARBA00006484"/>
    </source>
</evidence>
<protein>
    <submittedName>
        <fullName evidence="3">SDR family oxidoreductase</fullName>
    </submittedName>
</protein>
<keyword evidence="2" id="KW-0560">Oxidoreductase</keyword>
<dbReference type="InterPro" id="IPR036291">
    <property type="entry name" value="NAD(P)-bd_dom_sf"/>
</dbReference>
<dbReference type="GO" id="GO:0016614">
    <property type="term" value="F:oxidoreductase activity, acting on CH-OH group of donors"/>
    <property type="evidence" value="ECO:0007669"/>
    <property type="project" value="UniProtKB-ARBA"/>
</dbReference>
<comment type="similarity">
    <text evidence="1">Belongs to the short-chain dehydrogenases/reductases (SDR) family.</text>
</comment>
<dbReference type="PANTHER" id="PTHR48107">
    <property type="entry name" value="NADPH-DEPENDENT ALDEHYDE REDUCTASE-LIKE PROTEIN, CHLOROPLASTIC-RELATED"/>
    <property type="match status" value="1"/>
</dbReference>
<dbReference type="InterPro" id="IPR002347">
    <property type="entry name" value="SDR_fam"/>
</dbReference>
<dbReference type="Gene3D" id="3.40.50.720">
    <property type="entry name" value="NAD(P)-binding Rossmann-like Domain"/>
    <property type="match status" value="1"/>
</dbReference>
<reference evidence="3 4" key="1">
    <citation type="submission" date="2019-11" db="EMBL/GenBank/DDBJ databases">
        <title>Bacillus lacus genome.</title>
        <authorList>
            <person name="Allen C.J."/>
            <person name="Newman J.D."/>
        </authorList>
    </citation>
    <scope>NUCLEOTIDE SEQUENCE [LARGE SCALE GENOMIC DNA]</scope>
    <source>
        <strain evidence="3 4">KCTC 33946</strain>
    </source>
</reference>
<dbReference type="OrthoDB" id="9803333at2"/>
<dbReference type="CDD" id="cd05233">
    <property type="entry name" value="SDR_c"/>
    <property type="match status" value="1"/>
</dbReference>
<evidence type="ECO:0000256" key="2">
    <source>
        <dbReference type="ARBA" id="ARBA00023002"/>
    </source>
</evidence>
<dbReference type="PRINTS" id="PR00081">
    <property type="entry name" value="GDHRDH"/>
</dbReference>
<dbReference type="Proteomes" id="UP000448867">
    <property type="component" value="Unassembled WGS sequence"/>
</dbReference>
<dbReference type="AlphaFoldDB" id="A0A7X2M0L9"/>
<evidence type="ECO:0000313" key="3">
    <source>
        <dbReference type="EMBL" id="MRX74333.1"/>
    </source>
</evidence>
<dbReference type="SUPFAM" id="SSF51735">
    <property type="entry name" value="NAD(P)-binding Rossmann-fold domains"/>
    <property type="match status" value="1"/>
</dbReference>
<dbReference type="EMBL" id="WKKI01000079">
    <property type="protein sequence ID" value="MRX74333.1"/>
    <property type="molecule type" value="Genomic_DNA"/>
</dbReference>
<sequence>MNYKVALITGVSGPREMGTAICRELAESGFDIFFTHYGADALWLKAFEEELIQKDVRCKHMSINLASKDAASEVMMEASKVVGPPSVLINNAAHSERDGWSELSSEELDLHYAVNMRSPFLLCTEFVKSYEKAELKEGRIIFMTSGQDLGPMPEELAYSATKGAISAFARTLAAELAHKGITVNAINPGPTDSTWMNDDIRAHILPKFPTGRIGMPQDAANLIGFLVSEKGGWITGQILHSEGGFMR</sequence>
<dbReference type="RefSeq" id="WP_154309782.1">
    <property type="nucleotide sequence ID" value="NZ_WKKI01000079.1"/>
</dbReference>
<dbReference type="Pfam" id="PF13561">
    <property type="entry name" value="adh_short_C2"/>
    <property type="match status" value="1"/>
</dbReference>